<sequence length="272" mass="29549">MFKEKREPGSLGIVITGGSKGLGYAFAEAFLSAGDRVVLCGRNQERLDRALCSLNKSFPEREVYGFRCDVGDPADVRSFAGFAAGRLGQVDRWINNAGTAGRLKRPLWELELSDILETSATNLSGSLLLCAEAVRLMDRQPPSVEARYHIFNMGFSSPGAAFSRSAVPHKASKRGVAELTRFLVKELKSAGKTGIGVHELSPGPVLTDLLLIDAPASSQRILKLIAEEPERVASVLVPKIRDVRGHDGELRYRPLAFTLLKLMVGMAKSTAR</sequence>
<dbReference type="EMBL" id="AASE01000014">
    <property type="protein sequence ID" value="EAT58696.1"/>
    <property type="molecule type" value="Genomic_DNA"/>
</dbReference>
<reference evidence="1 2" key="2">
    <citation type="submission" date="2006-07" db="EMBL/GenBank/DDBJ databases">
        <title>Sequencing of the draft genome and assembly of Chlorobium ferroxidans DSM 13031.</title>
        <authorList>
            <consortium name="US DOE Joint Genome Institute (JGI-PGF)"/>
            <person name="Copeland A."/>
            <person name="Lucas S."/>
            <person name="Lapidus A."/>
            <person name="Barry K."/>
            <person name="Glavina del Rio T."/>
            <person name="Dalin E."/>
            <person name="Tice H."/>
            <person name="Bruce D."/>
            <person name="Pitluck S."/>
            <person name="Richardson P."/>
        </authorList>
    </citation>
    <scope>NUCLEOTIDE SEQUENCE [LARGE SCALE GENOMIC DNA]</scope>
    <source>
        <strain evidence="1 2">DSM 13031</strain>
    </source>
</reference>
<accession>Q0YQX6</accession>
<dbReference type="AlphaFoldDB" id="Q0YQX6"/>
<dbReference type="Proteomes" id="UP000004162">
    <property type="component" value="Unassembled WGS sequence"/>
</dbReference>
<name>Q0YQX6_9CHLB</name>
<dbReference type="InterPro" id="IPR052625">
    <property type="entry name" value="Chl_b_Red"/>
</dbReference>
<dbReference type="RefSeq" id="WP_006366648.1">
    <property type="nucleotide sequence ID" value="NZ_AASE01000014.1"/>
</dbReference>
<evidence type="ECO:0000313" key="1">
    <source>
        <dbReference type="EMBL" id="EAT58696.1"/>
    </source>
</evidence>
<dbReference type="PANTHER" id="PTHR24314:SF26">
    <property type="match status" value="1"/>
</dbReference>
<protein>
    <submittedName>
        <fullName evidence="1">Short-chain dehydrogenase/reductase SDR</fullName>
    </submittedName>
</protein>
<dbReference type="GO" id="GO:0010304">
    <property type="term" value="P:PSII associated light-harvesting complex II catabolic process"/>
    <property type="evidence" value="ECO:0007669"/>
    <property type="project" value="TreeGrafter"/>
</dbReference>
<gene>
    <name evidence="1" type="ORF">CferDRAFT_0740</name>
</gene>
<evidence type="ECO:0000313" key="2">
    <source>
        <dbReference type="Proteomes" id="UP000004162"/>
    </source>
</evidence>
<dbReference type="GO" id="GO:0034256">
    <property type="term" value="F:chlorophyll(ide) b reductase activity"/>
    <property type="evidence" value="ECO:0007669"/>
    <property type="project" value="TreeGrafter"/>
</dbReference>
<dbReference type="InterPro" id="IPR002347">
    <property type="entry name" value="SDR_fam"/>
</dbReference>
<dbReference type="Gene3D" id="3.40.50.720">
    <property type="entry name" value="NAD(P)-binding Rossmann-like Domain"/>
    <property type="match status" value="1"/>
</dbReference>
<dbReference type="InterPro" id="IPR036291">
    <property type="entry name" value="NAD(P)-bd_dom_sf"/>
</dbReference>
<dbReference type="PANTHER" id="PTHR24314">
    <property type="entry name" value="NON-SPECIFIC LIPID TRANSFER PROTEIN-RELATED"/>
    <property type="match status" value="1"/>
</dbReference>
<dbReference type="GO" id="GO:0015996">
    <property type="term" value="P:chlorophyll catabolic process"/>
    <property type="evidence" value="ECO:0007669"/>
    <property type="project" value="TreeGrafter"/>
</dbReference>
<proteinExistence type="predicted"/>
<keyword evidence="2" id="KW-1185">Reference proteome</keyword>
<organism evidence="1 2">
    <name type="scientific">Chlorobium ferrooxidans DSM 13031</name>
    <dbReference type="NCBI Taxonomy" id="377431"/>
    <lineage>
        <taxon>Bacteria</taxon>
        <taxon>Pseudomonadati</taxon>
        <taxon>Chlorobiota</taxon>
        <taxon>Chlorobiia</taxon>
        <taxon>Chlorobiales</taxon>
        <taxon>Chlorobiaceae</taxon>
        <taxon>Chlorobium/Pelodictyon group</taxon>
        <taxon>Chlorobium</taxon>
    </lineage>
</organism>
<reference evidence="1 2" key="1">
    <citation type="submission" date="2006-07" db="EMBL/GenBank/DDBJ databases">
        <title>Annotation of the draft genome assembly of Chlorobium ferroxidans DSM 13031.</title>
        <authorList>
            <consortium name="US DOE Joint Genome Institute (JGI-ORNL)"/>
            <person name="Larimer F."/>
            <person name="Land M."/>
            <person name="Hauser L."/>
        </authorList>
    </citation>
    <scope>NUCLEOTIDE SEQUENCE [LARGE SCALE GENOMIC DNA]</scope>
    <source>
        <strain evidence="1 2">DSM 13031</strain>
    </source>
</reference>
<dbReference type="CDD" id="cd05233">
    <property type="entry name" value="SDR_c"/>
    <property type="match status" value="1"/>
</dbReference>
<comment type="caution">
    <text evidence="1">The sequence shown here is derived from an EMBL/GenBank/DDBJ whole genome shotgun (WGS) entry which is preliminary data.</text>
</comment>
<dbReference type="SUPFAM" id="SSF51735">
    <property type="entry name" value="NAD(P)-binding Rossmann-fold domains"/>
    <property type="match status" value="1"/>
</dbReference>
<dbReference type="Pfam" id="PF00106">
    <property type="entry name" value="adh_short"/>
    <property type="match status" value="1"/>
</dbReference>
<dbReference type="PRINTS" id="PR00081">
    <property type="entry name" value="GDHRDH"/>
</dbReference>
<dbReference type="OrthoDB" id="822355at2"/>